<evidence type="ECO:0000256" key="5">
    <source>
        <dbReference type="NCBIfam" id="TIGR00205"/>
    </source>
</evidence>
<keyword evidence="6" id="KW-0282">Flagellum</keyword>
<dbReference type="GO" id="GO:0003774">
    <property type="term" value="F:cytoskeletal motor activity"/>
    <property type="evidence" value="ECO:0007669"/>
    <property type="project" value="InterPro"/>
</dbReference>
<dbReference type="Proteomes" id="UP000885986">
    <property type="component" value="Unassembled WGS sequence"/>
</dbReference>
<dbReference type="GO" id="GO:0009425">
    <property type="term" value="C:bacterial-type flagellum basal body"/>
    <property type="evidence" value="ECO:0007669"/>
    <property type="project" value="UniProtKB-SubCell"/>
</dbReference>
<evidence type="ECO:0000256" key="4">
    <source>
        <dbReference type="HAMAP-Rule" id="MF_00724"/>
    </source>
</evidence>
<dbReference type="EMBL" id="DSDS01000141">
    <property type="protein sequence ID" value="HET98282.1"/>
    <property type="molecule type" value="Genomic_DNA"/>
</dbReference>
<evidence type="ECO:0000256" key="3">
    <source>
        <dbReference type="ARBA" id="ARBA00023143"/>
    </source>
</evidence>
<dbReference type="NCBIfam" id="TIGR00205">
    <property type="entry name" value="fliE"/>
    <property type="match status" value="1"/>
</dbReference>
<name>A0A7C2TMB6_9BACT</name>
<gene>
    <name evidence="4 6" type="primary">fliE</name>
    <name evidence="6" type="ORF">ENN98_06270</name>
</gene>
<dbReference type="PANTHER" id="PTHR34653">
    <property type="match status" value="1"/>
</dbReference>
<keyword evidence="6" id="KW-0966">Cell projection</keyword>
<dbReference type="GO" id="GO:0005198">
    <property type="term" value="F:structural molecule activity"/>
    <property type="evidence" value="ECO:0007669"/>
    <property type="project" value="UniProtKB-UniRule"/>
</dbReference>
<reference evidence="6" key="1">
    <citation type="journal article" date="2020" name="mSystems">
        <title>Genome- and Community-Level Interaction Insights into Carbon Utilization and Element Cycling Functions of Hydrothermarchaeota in Hydrothermal Sediment.</title>
        <authorList>
            <person name="Zhou Z."/>
            <person name="Liu Y."/>
            <person name="Xu W."/>
            <person name="Pan J."/>
            <person name="Luo Z.H."/>
            <person name="Li M."/>
        </authorList>
    </citation>
    <scope>NUCLEOTIDE SEQUENCE [LARGE SCALE GENOMIC DNA]</scope>
    <source>
        <strain evidence="6">SpSt-1224</strain>
    </source>
</reference>
<comment type="subcellular location">
    <subcellularLocation>
        <location evidence="1 4">Bacterial flagellum basal body</location>
    </subcellularLocation>
</comment>
<evidence type="ECO:0000256" key="1">
    <source>
        <dbReference type="ARBA" id="ARBA00004117"/>
    </source>
</evidence>
<organism evidence="6">
    <name type="scientific">Desulfurivibrio alkaliphilus</name>
    <dbReference type="NCBI Taxonomy" id="427923"/>
    <lineage>
        <taxon>Bacteria</taxon>
        <taxon>Pseudomonadati</taxon>
        <taxon>Thermodesulfobacteriota</taxon>
        <taxon>Desulfobulbia</taxon>
        <taxon>Desulfobulbales</taxon>
        <taxon>Desulfobulbaceae</taxon>
        <taxon>Desulfurivibrio</taxon>
    </lineage>
</organism>
<comment type="caution">
    <text evidence="6">The sequence shown here is derived from an EMBL/GenBank/DDBJ whole genome shotgun (WGS) entry which is preliminary data.</text>
</comment>
<dbReference type="PRINTS" id="PR01006">
    <property type="entry name" value="FLGHOOKFLIE"/>
</dbReference>
<proteinExistence type="inferred from homology"/>
<dbReference type="Pfam" id="PF02049">
    <property type="entry name" value="FliE"/>
    <property type="match status" value="1"/>
</dbReference>
<dbReference type="InterPro" id="IPR001624">
    <property type="entry name" value="FliE"/>
</dbReference>
<keyword evidence="3 4" id="KW-0975">Bacterial flagellum</keyword>
<evidence type="ECO:0000256" key="2">
    <source>
        <dbReference type="ARBA" id="ARBA00009272"/>
    </source>
</evidence>
<dbReference type="HAMAP" id="MF_00724">
    <property type="entry name" value="FliE"/>
    <property type="match status" value="1"/>
</dbReference>
<comment type="similarity">
    <text evidence="2 4">Belongs to the FliE family.</text>
</comment>
<dbReference type="PANTHER" id="PTHR34653:SF1">
    <property type="entry name" value="FLAGELLAR HOOK-BASAL BODY COMPLEX PROTEIN FLIE"/>
    <property type="match status" value="1"/>
</dbReference>
<evidence type="ECO:0000313" key="6">
    <source>
        <dbReference type="EMBL" id="HET98282.1"/>
    </source>
</evidence>
<sequence length="100" mass="10641">MINPTGLKPAMPIGIAGSGQPAATRDLVSGFGEVLKKAVDSVSARQAEANHLAEGLVSGQHANIHETMIAAEKSSISFRLMTKVHQKGLDAYQEVMRMQL</sequence>
<keyword evidence="6" id="KW-0969">Cilium</keyword>
<protein>
    <recommendedName>
        <fullName evidence="4 5">Flagellar hook-basal body complex protein FliE</fullName>
    </recommendedName>
</protein>
<dbReference type="AlphaFoldDB" id="A0A7C2TMB6"/>
<dbReference type="GO" id="GO:0071973">
    <property type="term" value="P:bacterial-type flagellum-dependent cell motility"/>
    <property type="evidence" value="ECO:0007669"/>
    <property type="project" value="InterPro"/>
</dbReference>
<accession>A0A7C2TMB6</accession>